<dbReference type="AlphaFoldDB" id="A0A1L3GPT1"/>
<dbReference type="STRING" id="1842532.A7E78_08845"/>
<gene>
    <name evidence="2" type="ORF">A7E78_08845</name>
</gene>
<evidence type="ECO:0008006" key="4">
    <source>
        <dbReference type="Google" id="ProtNLM"/>
    </source>
</evidence>
<dbReference type="SUPFAM" id="SSF50630">
    <property type="entry name" value="Acid proteases"/>
    <property type="match status" value="1"/>
</dbReference>
<dbReference type="Proteomes" id="UP000182517">
    <property type="component" value="Chromosome"/>
</dbReference>
<evidence type="ECO:0000256" key="1">
    <source>
        <dbReference type="SAM" id="SignalP"/>
    </source>
</evidence>
<dbReference type="Pfam" id="PF13650">
    <property type="entry name" value="Asp_protease_2"/>
    <property type="match status" value="1"/>
</dbReference>
<evidence type="ECO:0000313" key="2">
    <source>
        <dbReference type="EMBL" id="APG27932.1"/>
    </source>
</evidence>
<dbReference type="InterPro" id="IPR021109">
    <property type="entry name" value="Peptidase_aspartic_dom_sf"/>
</dbReference>
<feature type="chain" id="PRO_5012114564" description="Peptidase A2 domain-containing protein" evidence="1">
    <location>
        <begin position="21"/>
        <end position="191"/>
    </location>
</feature>
<accession>A0A1L3GPT1</accession>
<dbReference type="InterPro" id="IPR034122">
    <property type="entry name" value="Retropepsin-like_bacterial"/>
</dbReference>
<dbReference type="EMBL" id="CP015519">
    <property type="protein sequence ID" value="APG27932.1"/>
    <property type="molecule type" value="Genomic_DNA"/>
</dbReference>
<organism evidence="2 3">
    <name type="scientific">Syntrophotalea acetylenivorans</name>
    <dbReference type="NCBI Taxonomy" id="1842532"/>
    <lineage>
        <taxon>Bacteria</taxon>
        <taxon>Pseudomonadati</taxon>
        <taxon>Thermodesulfobacteriota</taxon>
        <taxon>Desulfuromonadia</taxon>
        <taxon>Desulfuromonadales</taxon>
        <taxon>Syntrophotaleaceae</taxon>
        <taxon>Syntrophotalea</taxon>
    </lineage>
</organism>
<dbReference type="CDD" id="cd05483">
    <property type="entry name" value="retropepsin_like_bacteria"/>
    <property type="match status" value="1"/>
</dbReference>
<keyword evidence="1" id="KW-0732">Signal</keyword>
<dbReference type="KEGG" id="pef:A7E78_08845"/>
<proteinExistence type="predicted"/>
<evidence type="ECO:0000313" key="3">
    <source>
        <dbReference type="Proteomes" id="UP000182517"/>
    </source>
</evidence>
<feature type="signal peptide" evidence="1">
    <location>
        <begin position="1"/>
        <end position="20"/>
    </location>
</feature>
<reference evidence="2 3" key="1">
    <citation type="journal article" date="2017" name="Genome Announc.">
        <title>Complete Genome Sequences of Two Acetylene-Fermenting Pelobacter acetylenicus Strains.</title>
        <authorList>
            <person name="Sutton J.M."/>
            <person name="Baesman S.M."/>
            <person name="Fierst J.L."/>
            <person name="Poret-Peterson A.T."/>
            <person name="Oremland R.S."/>
            <person name="Dunlap D.S."/>
            <person name="Akob D.M."/>
        </authorList>
    </citation>
    <scope>NUCLEOTIDE SEQUENCE [LARGE SCALE GENOMIC DNA]</scope>
    <source>
        <strain evidence="2 3">SFB93</strain>
    </source>
</reference>
<protein>
    <recommendedName>
        <fullName evidence="4">Peptidase A2 domain-containing protein</fullName>
    </recommendedName>
</protein>
<dbReference type="Gene3D" id="2.40.70.10">
    <property type="entry name" value="Acid Proteases"/>
    <property type="match status" value="1"/>
</dbReference>
<sequence length="191" mass="21299">MLCLALLLAGLLASPHTSHSEIHSYEDEHGTDIFVDDAYLSPTERQDLQKKVLESEKAKRKSLTTSVKVYGNQVVVPVEISDGQRQVSARLLLDTGASQTVFHHHVVAPLRTKHLGKGWSRLAGGQLIPTDRVRLEVLTVGPYTWEAPAVSLIELSGPDAPFDGLLGMDFLRQHQYRIDFQQQVIHWQSSN</sequence>
<keyword evidence="3" id="KW-1185">Reference proteome</keyword>
<name>A0A1L3GPT1_9BACT</name>